<dbReference type="EMBL" id="NMUH01001235">
    <property type="protein sequence ID" value="MQL90366.1"/>
    <property type="molecule type" value="Genomic_DNA"/>
</dbReference>
<dbReference type="AlphaFoldDB" id="A0A843V548"/>
<gene>
    <name evidence="2" type="ORF">Taro_022952</name>
</gene>
<evidence type="ECO:0000256" key="1">
    <source>
        <dbReference type="SAM" id="MobiDB-lite"/>
    </source>
</evidence>
<feature type="compositionally biased region" description="Basic and acidic residues" evidence="1">
    <location>
        <begin position="49"/>
        <end position="64"/>
    </location>
</feature>
<name>A0A843V548_COLES</name>
<keyword evidence="3" id="KW-1185">Reference proteome</keyword>
<evidence type="ECO:0000313" key="2">
    <source>
        <dbReference type="EMBL" id="MQL90366.1"/>
    </source>
</evidence>
<feature type="non-terminal residue" evidence="2">
    <location>
        <position position="64"/>
    </location>
</feature>
<comment type="caution">
    <text evidence="2">The sequence shown here is derived from an EMBL/GenBank/DDBJ whole genome shotgun (WGS) entry which is preliminary data.</text>
</comment>
<dbReference type="Proteomes" id="UP000652761">
    <property type="component" value="Unassembled WGS sequence"/>
</dbReference>
<sequence>MDYRLRVRLHSSTFRDGLRRRGHSRRRLLLVRYPFQVFGSVGGGADGRILGESRGSEHRGRYIP</sequence>
<proteinExistence type="predicted"/>
<reference evidence="2" key="1">
    <citation type="submission" date="2017-07" db="EMBL/GenBank/DDBJ databases">
        <title>Taro Niue Genome Assembly and Annotation.</title>
        <authorList>
            <person name="Atibalentja N."/>
            <person name="Keating K."/>
            <person name="Fields C.J."/>
        </authorList>
    </citation>
    <scope>NUCLEOTIDE SEQUENCE</scope>
    <source>
        <strain evidence="2">Niue_2</strain>
        <tissue evidence="2">Leaf</tissue>
    </source>
</reference>
<evidence type="ECO:0000313" key="3">
    <source>
        <dbReference type="Proteomes" id="UP000652761"/>
    </source>
</evidence>
<organism evidence="2 3">
    <name type="scientific">Colocasia esculenta</name>
    <name type="common">Wild taro</name>
    <name type="synonym">Arum esculentum</name>
    <dbReference type="NCBI Taxonomy" id="4460"/>
    <lineage>
        <taxon>Eukaryota</taxon>
        <taxon>Viridiplantae</taxon>
        <taxon>Streptophyta</taxon>
        <taxon>Embryophyta</taxon>
        <taxon>Tracheophyta</taxon>
        <taxon>Spermatophyta</taxon>
        <taxon>Magnoliopsida</taxon>
        <taxon>Liliopsida</taxon>
        <taxon>Araceae</taxon>
        <taxon>Aroideae</taxon>
        <taxon>Colocasieae</taxon>
        <taxon>Colocasia</taxon>
    </lineage>
</organism>
<protein>
    <submittedName>
        <fullName evidence="2">Uncharacterized protein</fullName>
    </submittedName>
</protein>
<feature type="region of interest" description="Disordered" evidence="1">
    <location>
        <begin position="45"/>
        <end position="64"/>
    </location>
</feature>
<accession>A0A843V548</accession>